<feature type="region of interest" description="Disordered" evidence="1">
    <location>
        <begin position="154"/>
        <end position="188"/>
    </location>
</feature>
<dbReference type="OrthoDB" id="10495850at2759"/>
<name>A0A9N8ZLL4_9GLOM</name>
<comment type="caution">
    <text evidence="2">The sequence shown here is derived from an EMBL/GenBank/DDBJ whole genome shotgun (WGS) entry which is preliminary data.</text>
</comment>
<feature type="compositionally biased region" description="Basic residues" evidence="1">
    <location>
        <begin position="160"/>
        <end position="179"/>
    </location>
</feature>
<evidence type="ECO:0000256" key="1">
    <source>
        <dbReference type="SAM" id="MobiDB-lite"/>
    </source>
</evidence>
<sequence length="214" mass="25108">MNMQYYDQIYFKCLAIVHQNEGEFSFWSNETSASYFLHYSHYSCYAVGEFEIPTADNAVSRDNEITLHLSKEDLKKYDATSKRRPATGFILFRRQISRIFRSWSLSFSWERVSYISACIWDMLVAGKDELINIIKRVYDMALWTHNTSMPFALYDPNARKEKKRQRGPKTNNAKRKRAPALRPSHVPNSNEQLVYNNVPIPWNLIEVPPTFFSG</sequence>
<proteinExistence type="predicted"/>
<dbReference type="Proteomes" id="UP000789342">
    <property type="component" value="Unassembled WGS sequence"/>
</dbReference>
<evidence type="ECO:0000313" key="3">
    <source>
        <dbReference type="Proteomes" id="UP000789342"/>
    </source>
</evidence>
<dbReference type="EMBL" id="CAJVPV010001508">
    <property type="protein sequence ID" value="CAG8499861.1"/>
    <property type="molecule type" value="Genomic_DNA"/>
</dbReference>
<keyword evidence="3" id="KW-1185">Reference proteome</keyword>
<organism evidence="2 3">
    <name type="scientific">Acaulospora morrowiae</name>
    <dbReference type="NCBI Taxonomy" id="94023"/>
    <lineage>
        <taxon>Eukaryota</taxon>
        <taxon>Fungi</taxon>
        <taxon>Fungi incertae sedis</taxon>
        <taxon>Mucoromycota</taxon>
        <taxon>Glomeromycotina</taxon>
        <taxon>Glomeromycetes</taxon>
        <taxon>Diversisporales</taxon>
        <taxon>Acaulosporaceae</taxon>
        <taxon>Acaulospora</taxon>
    </lineage>
</organism>
<accession>A0A9N8ZLL4</accession>
<evidence type="ECO:0000313" key="2">
    <source>
        <dbReference type="EMBL" id="CAG8499861.1"/>
    </source>
</evidence>
<protein>
    <submittedName>
        <fullName evidence="2">8019_t:CDS:1</fullName>
    </submittedName>
</protein>
<gene>
    <name evidence="2" type="ORF">AMORRO_LOCUS3199</name>
</gene>
<reference evidence="2" key="1">
    <citation type="submission" date="2021-06" db="EMBL/GenBank/DDBJ databases">
        <authorList>
            <person name="Kallberg Y."/>
            <person name="Tangrot J."/>
            <person name="Rosling A."/>
        </authorList>
    </citation>
    <scope>NUCLEOTIDE SEQUENCE</scope>
    <source>
        <strain evidence="2">CL551</strain>
    </source>
</reference>
<dbReference type="AlphaFoldDB" id="A0A9N8ZLL4"/>